<keyword evidence="5" id="KW-0378">Hydrolase</keyword>
<dbReference type="PANTHER" id="PTHR11905:SF250">
    <property type="entry name" value="PEPTIDASE M12B DOMAIN-CONTAINING PROTEIN"/>
    <property type="match status" value="1"/>
</dbReference>
<proteinExistence type="predicted"/>
<dbReference type="SUPFAM" id="SSF55486">
    <property type="entry name" value="Metalloproteases ('zincins'), catalytic domain"/>
    <property type="match status" value="1"/>
</dbReference>
<dbReference type="Proteomes" id="UP001201812">
    <property type="component" value="Unassembled WGS sequence"/>
</dbReference>
<protein>
    <submittedName>
        <fullName evidence="5">Reprolysin (M12B) family zinc metalloprotease domain-containing protein</fullName>
    </submittedName>
</protein>
<feature type="transmembrane region" description="Helical" evidence="3">
    <location>
        <begin position="359"/>
        <end position="385"/>
    </location>
</feature>
<comment type="caution">
    <text evidence="5">The sequence shown here is derived from an EMBL/GenBank/DDBJ whole genome shotgun (WGS) entry which is preliminary data.</text>
</comment>
<dbReference type="GO" id="GO:0004222">
    <property type="term" value="F:metalloendopeptidase activity"/>
    <property type="evidence" value="ECO:0007669"/>
    <property type="project" value="InterPro"/>
</dbReference>
<dbReference type="Gene3D" id="4.10.70.10">
    <property type="entry name" value="Disintegrin domain"/>
    <property type="match status" value="1"/>
</dbReference>
<dbReference type="EMBL" id="JAKKPZ010000006">
    <property type="protein sequence ID" value="KAI1720066.1"/>
    <property type="molecule type" value="Genomic_DNA"/>
</dbReference>
<keyword evidence="3" id="KW-0812">Transmembrane</keyword>
<feature type="binding site" evidence="1">
    <location>
        <position position="212"/>
    </location>
    <ligand>
        <name>Zn(2+)</name>
        <dbReference type="ChEBI" id="CHEBI:29105"/>
        <note>catalytic</note>
    </ligand>
</feature>
<keyword evidence="6" id="KW-1185">Reference proteome</keyword>
<reference evidence="5" key="1">
    <citation type="submission" date="2022-01" db="EMBL/GenBank/DDBJ databases">
        <title>Genome Sequence Resource for Two Populations of Ditylenchus destructor, the Migratory Endoparasitic Phytonematode.</title>
        <authorList>
            <person name="Zhang H."/>
            <person name="Lin R."/>
            <person name="Xie B."/>
        </authorList>
    </citation>
    <scope>NUCLEOTIDE SEQUENCE</scope>
    <source>
        <strain evidence="5">BazhouSP</strain>
    </source>
</reference>
<evidence type="ECO:0000256" key="1">
    <source>
        <dbReference type="PROSITE-ProRule" id="PRU00276"/>
    </source>
</evidence>
<feature type="region of interest" description="Disordered" evidence="2">
    <location>
        <begin position="518"/>
        <end position="611"/>
    </location>
</feature>
<evidence type="ECO:0000256" key="3">
    <source>
        <dbReference type="SAM" id="Phobius"/>
    </source>
</evidence>
<dbReference type="InterPro" id="IPR024079">
    <property type="entry name" value="MetalloPept_cat_dom_sf"/>
</dbReference>
<dbReference type="PROSITE" id="PS50215">
    <property type="entry name" value="ADAM_MEPRO"/>
    <property type="match status" value="1"/>
</dbReference>
<evidence type="ECO:0000313" key="5">
    <source>
        <dbReference type="EMBL" id="KAI1720066.1"/>
    </source>
</evidence>
<keyword evidence="1" id="KW-0862">Zinc</keyword>
<dbReference type="Pfam" id="PF01421">
    <property type="entry name" value="Reprolysin"/>
    <property type="match status" value="1"/>
</dbReference>
<feature type="binding site" evidence="1">
    <location>
        <position position="202"/>
    </location>
    <ligand>
        <name>Zn(2+)</name>
        <dbReference type="ChEBI" id="CHEBI:29105"/>
        <note>catalytic</note>
    </ligand>
</feature>
<feature type="compositionally biased region" description="Polar residues" evidence="2">
    <location>
        <begin position="539"/>
        <end position="557"/>
    </location>
</feature>
<evidence type="ECO:0000259" key="4">
    <source>
        <dbReference type="PROSITE" id="PS50215"/>
    </source>
</evidence>
<feature type="active site" evidence="1">
    <location>
        <position position="203"/>
    </location>
</feature>
<dbReference type="InterPro" id="IPR036436">
    <property type="entry name" value="Disintegrin_dom_sf"/>
</dbReference>
<feature type="binding site" evidence="1">
    <location>
        <position position="206"/>
    </location>
    <ligand>
        <name>Zn(2+)</name>
        <dbReference type="ChEBI" id="CHEBI:29105"/>
        <note>catalytic</note>
    </ligand>
</feature>
<dbReference type="AlphaFoldDB" id="A0AAD4N991"/>
<dbReference type="GO" id="GO:0046872">
    <property type="term" value="F:metal ion binding"/>
    <property type="evidence" value="ECO:0007669"/>
    <property type="project" value="UniProtKB-KW"/>
</dbReference>
<feature type="compositionally biased region" description="Pro residues" evidence="2">
    <location>
        <begin position="560"/>
        <end position="570"/>
    </location>
</feature>
<name>A0AAD4N991_9BILA</name>
<evidence type="ECO:0000256" key="2">
    <source>
        <dbReference type="SAM" id="MobiDB-lite"/>
    </source>
</evidence>
<keyword evidence="3" id="KW-1133">Transmembrane helix</keyword>
<evidence type="ECO:0000313" key="6">
    <source>
        <dbReference type="Proteomes" id="UP001201812"/>
    </source>
</evidence>
<organism evidence="5 6">
    <name type="scientific">Ditylenchus destructor</name>
    <dbReference type="NCBI Taxonomy" id="166010"/>
    <lineage>
        <taxon>Eukaryota</taxon>
        <taxon>Metazoa</taxon>
        <taxon>Ecdysozoa</taxon>
        <taxon>Nematoda</taxon>
        <taxon>Chromadorea</taxon>
        <taxon>Rhabditida</taxon>
        <taxon>Tylenchina</taxon>
        <taxon>Tylenchomorpha</taxon>
        <taxon>Sphaerularioidea</taxon>
        <taxon>Anguinidae</taxon>
        <taxon>Anguininae</taxon>
        <taxon>Ditylenchus</taxon>
    </lineage>
</organism>
<gene>
    <name evidence="5" type="ORF">DdX_05436</name>
</gene>
<feature type="domain" description="Peptidase M12B" evidence="4">
    <location>
        <begin position="80"/>
        <end position="270"/>
    </location>
</feature>
<comment type="caution">
    <text evidence="1">Lacks conserved residue(s) required for the propagation of feature annotation.</text>
</comment>
<dbReference type="Gene3D" id="3.40.390.10">
    <property type="entry name" value="Collagenase (Catalytic Domain)"/>
    <property type="match status" value="1"/>
</dbReference>
<sequence>MQPWWHYFCPFSIQLQISIIILEEIVRHSVLGQIDLSATESQALSYASHTNTGRRVRRTPAIWGEPAPDYSEAQIDGGETYLYALLFVDQKISDHYRRDHQKVKQEVLQMAHEANNYFYQIGLRLIVVDILETMRNDLSLYSFEEFRNRRIKQLPFHNFAVLVSYRYAGGLAFVGGMCSSKSVMMAGFYPHNPRAMGSIFFHEVSHLIGVPHTHPNETLNVPNCVCAQKAEQGSANNNQPFQPRQVPSVEANELVSNLSRTRRKSCLRIPGFDHECTLQLLANLVYRNRCLPKEVRSTRRSDDDAEDYSALGKLESDEELVSLPICGNGVKELGEECDCGLERYCRAWNCDPKTCTRPVPLYIIVLCTFLIVLALVAPLIGYVYLRGYYERSLSSNRFMKSMSSLTQRAKFISTTGSFFTVSSISKYKSAKTSNEKRSDQTPFSPLRKLLEIFRLLRRLLPAKKTPPTAHRNEKFFKLTPESKIKNDTLNPLTSIVIVHNPASPDSLRKPEFNQRYEYTPARTLERPKKPPPPPPSARLSKSLQRNTRPVGRSNTLTRPKLPPPPLPPAPKFLQHPVTAQEPETNPLPVTKAGYTNKLHSPSPPDEEDRYSISHKFADFDDDEDYESDFDENLGAMFK</sequence>
<dbReference type="PANTHER" id="PTHR11905">
    <property type="entry name" value="ADAM A DISINTEGRIN AND METALLOPROTEASE DOMAIN"/>
    <property type="match status" value="1"/>
</dbReference>
<dbReference type="GO" id="GO:0006508">
    <property type="term" value="P:proteolysis"/>
    <property type="evidence" value="ECO:0007669"/>
    <property type="project" value="InterPro"/>
</dbReference>
<dbReference type="InterPro" id="IPR001590">
    <property type="entry name" value="Peptidase_M12B"/>
</dbReference>
<keyword evidence="1" id="KW-0479">Metal-binding</keyword>
<keyword evidence="3" id="KW-0472">Membrane</keyword>
<keyword evidence="5" id="KW-0482">Metalloprotease</keyword>
<keyword evidence="5" id="KW-0645">Protease</keyword>
<accession>A0AAD4N991</accession>